<keyword evidence="4" id="KW-0540">Nuclease</keyword>
<dbReference type="InterPro" id="IPR007581">
    <property type="entry name" value="Endonuclease-V"/>
</dbReference>
<protein>
    <submittedName>
        <fullName evidence="7">Endonuclease V</fullName>
    </submittedName>
</protein>
<sequence length="217" mass="23902">MIDYSVAKAIQEETRKKAVLNRDFVSNPKLVAALDVSYKKSKALSAVAVYNLERGEIVEAKATLVDIKAPYVPGYFFLREINPLVAVYGLVENKPDVVMINGHGYSHPRRAGIATYFGVLLSVPTIGVARKLLVGEEQCRNERDDTCIVIDKGEIIGMSVRSHTEKLYVSSGHGVSLETSISIVKSIIERHGGSLYPMKIADLITKRCWANEQGGKH</sequence>
<accession>A0A7C1E1U3</accession>
<dbReference type="EMBL" id="DSDY01000008">
    <property type="protein sequence ID" value="HDS10040.1"/>
    <property type="molecule type" value="Genomic_DNA"/>
</dbReference>
<comment type="caution">
    <text evidence="7">The sequence shown here is derived from an EMBL/GenBank/DDBJ whole genome shotgun (WGS) entry which is preliminary data.</text>
</comment>
<evidence type="ECO:0000313" key="7">
    <source>
        <dbReference type="EMBL" id="HDS10040.1"/>
    </source>
</evidence>
<keyword evidence="3" id="KW-0963">Cytoplasm</keyword>
<organism evidence="7">
    <name type="scientific">Fervidicoccus fontis</name>
    <dbReference type="NCBI Taxonomy" id="683846"/>
    <lineage>
        <taxon>Archaea</taxon>
        <taxon>Thermoproteota</taxon>
        <taxon>Thermoprotei</taxon>
        <taxon>Fervidicoccales</taxon>
        <taxon>Fervidicoccaceae</taxon>
        <taxon>Fervidicoccus</taxon>
    </lineage>
</organism>
<proteinExistence type="predicted"/>
<evidence type="ECO:0000256" key="2">
    <source>
        <dbReference type="ARBA" id="ARBA00004496"/>
    </source>
</evidence>
<dbReference type="PANTHER" id="PTHR28511:SF1">
    <property type="entry name" value="ENDONUCLEASE V"/>
    <property type="match status" value="1"/>
</dbReference>
<dbReference type="GO" id="GO:0003727">
    <property type="term" value="F:single-stranded RNA binding"/>
    <property type="evidence" value="ECO:0007669"/>
    <property type="project" value="TreeGrafter"/>
</dbReference>
<evidence type="ECO:0000256" key="3">
    <source>
        <dbReference type="ARBA" id="ARBA00022490"/>
    </source>
</evidence>
<dbReference type="PANTHER" id="PTHR28511">
    <property type="entry name" value="ENDONUCLEASE V"/>
    <property type="match status" value="1"/>
</dbReference>
<evidence type="ECO:0000256" key="1">
    <source>
        <dbReference type="ARBA" id="ARBA00001835"/>
    </source>
</evidence>
<comment type="catalytic activity">
    <reaction evidence="1">
        <text>Endonucleolytic cleavage at apurinic or apyrimidinic sites to products with a 5'-phosphate.</text>
        <dbReference type="EC" id="3.1.21.7"/>
    </reaction>
</comment>
<gene>
    <name evidence="7" type="ORF">ENO04_00220</name>
</gene>
<dbReference type="Gene3D" id="3.30.2170.10">
    <property type="entry name" value="archaeoglobus fulgidus dsm 4304 superfamily"/>
    <property type="match status" value="1"/>
</dbReference>
<dbReference type="GO" id="GO:0043737">
    <property type="term" value="F:deoxyribonuclease V activity"/>
    <property type="evidence" value="ECO:0007669"/>
    <property type="project" value="UniProtKB-EC"/>
</dbReference>
<evidence type="ECO:0000256" key="5">
    <source>
        <dbReference type="ARBA" id="ARBA00022759"/>
    </source>
</evidence>
<dbReference type="GO" id="GO:0005737">
    <property type="term" value="C:cytoplasm"/>
    <property type="evidence" value="ECO:0007669"/>
    <property type="project" value="UniProtKB-SubCell"/>
</dbReference>
<evidence type="ECO:0000256" key="4">
    <source>
        <dbReference type="ARBA" id="ARBA00022722"/>
    </source>
</evidence>
<dbReference type="GO" id="GO:0016891">
    <property type="term" value="F:RNA endonuclease activity producing 5'-phosphomonoesters, hydrolytic mechanism"/>
    <property type="evidence" value="ECO:0007669"/>
    <property type="project" value="TreeGrafter"/>
</dbReference>
<keyword evidence="6" id="KW-0378">Hydrolase</keyword>
<dbReference type="CDD" id="cd06559">
    <property type="entry name" value="Endonuclease_V"/>
    <property type="match status" value="1"/>
</dbReference>
<name>A0A7C1E1U3_9CREN</name>
<evidence type="ECO:0000256" key="6">
    <source>
        <dbReference type="ARBA" id="ARBA00022801"/>
    </source>
</evidence>
<dbReference type="Pfam" id="PF04493">
    <property type="entry name" value="Endonuclease_5"/>
    <property type="match status" value="1"/>
</dbReference>
<keyword evidence="5 7" id="KW-0255">Endonuclease</keyword>
<dbReference type="AlphaFoldDB" id="A0A7C1E1U3"/>
<reference evidence="7" key="1">
    <citation type="journal article" date="2020" name="mSystems">
        <title>Genome- and Community-Level Interaction Insights into Carbon Utilization and Element Cycling Functions of Hydrothermarchaeota in Hydrothermal Sediment.</title>
        <authorList>
            <person name="Zhou Z."/>
            <person name="Liu Y."/>
            <person name="Xu W."/>
            <person name="Pan J."/>
            <person name="Luo Z.H."/>
            <person name="Li M."/>
        </authorList>
    </citation>
    <scope>NUCLEOTIDE SEQUENCE [LARGE SCALE GENOMIC DNA]</scope>
    <source>
        <strain evidence="7">SpSt-123</strain>
    </source>
</reference>
<dbReference type="GO" id="GO:0006281">
    <property type="term" value="P:DNA repair"/>
    <property type="evidence" value="ECO:0007669"/>
    <property type="project" value="InterPro"/>
</dbReference>
<comment type="subcellular location">
    <subcellularLocation>
        <location evidence="2">Cytoplasm</location>
    </subcellularLocation>
</comment>